<gene>
    <name evidence="11" type="ORF">UPYG_G00305430</name>
</gene>
<dbReference type="PANTHER" id="PTHR23097">
    <property type="entry name" value="TUMOR NECROSIS FACTOR RECEPTOR SUPERFAMILY MEMBER"/>
    <property type="match status" value="1"/>
</dbReference>
<feature type="domain" description="TNFR-Cys" evidence="10">
    <location>
        <begin position="69"/>
        <end position="110"/>
    </location>
</feature>
<proteinExistence type="predicted"/>
<dbReference type="Gene3D" id="2.10.50.10">
    <property type="entry name" value="Tumor Necrosis Factor Receptor, subunit A, domain 2"/>
    <property type="match status" value="3"/>
</dbReference>
<dbReference type="InterPro" id="IPR001368">
    <property type="entry name" value="TNFR/NGFR_Cys_rich_reg"/>
</dbReference>
<dbReference type="GO" id="GO:0005576">
    <property type="term" value="C:extracellular region"/>
    <property type="evidence" value="ECO:0007669"/>
    <property type="project" value="UniProtKB-SubCell"/>
</dbReference>
<dbReference type="GO" id="GO:0006915">
    <property type="term" value="P:apoptotic process"/>
    <property type="evidence" value="ECO:0007669"/>
    <property type="project" value="UniProtKB-KW"/>
</dbReference>
<keyword evidence="4 9" id="KW-0732">Signal</keyword>
<evidence type="ECO:0000256" key="6">
    <source>
        <dbReference type="ARBA" id="ARBA00023157"/>
    </source>
</evidence>
<evidence type="ECO:0000259" key="10">
    <source>
        <dbReference type="PROSITE" id="PS50050"/>
    </source>
</evidence>
<evidence type="ECO:0000313" key="12">
    <source>
        <dbReference type="Proteomes" id="UP001557470"/>
    </source>
</evidence>
<dbReference type="InterPro" id="IPR057633">
    <property type="entry name" value="Death_TNF11B"/>
</dbReference>
<feature type="repeat" description="TNFR-Cys" evidence="8">
    <location>
        <begin position="69"/>
        <end position="110"/>
    </location>
</feature>
<dbReference type="PROSITE" id="PS00652">
    <property type="entry name" value="TNFR_NGFR_1"/>
    <property type="match status" value="1"/>
</dbReference>
<dbReference type="Pfam" id="PF23630">
    <property type="entry name" value="Death_TNFRSF11B"/>
    <property type="match status" value="2"/>
</dbReference>
<dbReference type="Proteomes" id="UP001557470">
    <property type="component" value="Unassembled WGS sequence"/>
</dbReference>
<keyword evidence="6 8" id="KW-1015">Disulfide bond</keyword>
<dbReference type="SMART" id="SM00208">
    <property type="entry name" value="TNFR"/>
    <property type="match status" value="4"/>
</dbReference>
<comment type="caution">
    <text evidence="11">The sequence shown here is derived from an EMBL/GenBank/DDBJ whole genome shotgun (WGS) entry which is preliminary data.</text>
</comment>
<reference evidence="11 12" key="1">
    <citation type="submission" date="2024-06" db="EMBL/GenBank/DDBJ databases">
        <authorList>
            <person name="Pan Q."/>
            <person name="Wen M."/>
            <person name="Jouanno E."/>
            <person name="Zahm M."/>
            <person name="Klopp C."/>
            <person name="Cabau C."/>
            <person name="Louis A."/>
            <person name="Berthelot C."/>
            <person name="Parey E."/>
            <person name="Roest Crollius H."/>
            <person name="Montfort J."/>
            <person name="Robinson-Rechavi M."/>
            <person name="Bouchez O."/>
            <person name="Lampietro C."/>
            <person name="Lopez Roques C."/>
            <person name="Donnadieu C."/>
            <person name="Postlethwait J."/>
            <person name="Bobe J."/>
            <person name="Verreycken H."/>
            <person name="Guiguen Y."/>
        </authorList>
    </citation>
    <scope>NUCLEOTIDE SEQUENCE [LARGE SCALE GENOMIC DNA]</scope>
    <source>
        <strain evidence="11">Up_M1</strain>
        <tissue evidence="11">Testis</tissue>
    </source>
</reference>
<keyword evidence="7" id="KW-0325">Glycoprotein</keyword>
<dbReference type="InterPro" id="IPR017371">
    <property type="entry name" value="TNFR_11B"/>
</dbReference>
<feature type="chain" id="PRO_5044825069" description="TNFR-Cys domain-containing protein" evidence="9">
    <location>
        <begin position="25"/>
        <end position="415"/>
    </location>
</feature>
<evidence type="ECO:0000256" key="5">
    <source>
        <dbReference type="ARBA" id="ARBA00022737"/>
    </source>
</evidence>
<evidence type="ECO:0000313" key="11">
    <source>
        <dbReference type="EMBL" id="KAL0963367.1"/>
    </source>
</evidence>
<evidence type="ECO:0000256" key="9">
    <source>
        <dbReference type="SAM" id="SignalP"/>
    </source>
</evidence>
<feature type="signal peptide" evidence="9">
    <location>
        <begin position="1"/>
        <end position="24"/>
    </location>
</feature>
<dbReference type="InterPro" id="IPR052459">
    <property type="entry name" value="TNFRSF_decoy_receptor"/>
</dbReference>
<evidence type="ECO:0000256" key="3">
    <source>
        <dbReference type="ARBA" id="ARBA00022703"/>
    </source>
</evidence>
<dbReference type="PROSITE" id="PS50050">
    <property type="entry name" value="TNFR_NGFR_2"/>
    <property type="match status" value="1"/>
</dbReference>
<protein>
    <recommendedName>
        <fullName evidence="10">TNFR-Cys domain-containing protein</fullName>
    </recommendedName>
</protein>
<keyword evidence="12" id="KW-1185">Reference proteome</keyword>
<dbReference type="Pfam" id="PF00020">
    <property type="entry name" value="TNFR_c6"/>
    <property type="match status" value="2"/>
</dbReference>
<dbReference type="CDD" id="cd00185">
    <property type="entry name" value="TNFRSF"/>
    <property type="match status" value="1"/>
</dbReference>
<dbReference type="EMBL" id="JAGEUA010000010">
    <property type="protein sequence ID" value="KAL0963367.1"/>
    <property type="molecule type" value="Genomic_DNA"/>
</dbReference>
<comment type="caution">
    <text evidence="8">Lacks conserved residue(s) required for the propagation of feature annotation.</text>
</comment>
<feature type="disulfide bond" evidence="8">
    <location>
        <begin position="92"/>
        <end position="110"/>
    </location>
</feature>
<sequence length="415" mass="46908">MSAHIRPQPAMKLYVLFAVSFSWAFHKIPSRKYQHRDPLTSDLLLCDQCPPGTSVQAHCTSAAPTSCSPCPERTFSEHWHWGDSCQYCTSVCKERQLIQRGCNRTHDQLCQCVPGYHLVVEFCIKHTSCQPGYGVAALGTPESDTVCEVCPQGHFSSRFSTSEPCLPHRNCSELGLKTFRQGTPTQDTLCENTSMKPVLDCSHRQTQCSSDVTLCEEVIFQSLTSLRLSSIPLDRLLDGLPGKRVDRKSVEQLKKACSPEGQILHLLRLWRKQNREQDKLYGIIQGVNTCERKVSKCAGVKNLTLEDLLTLMESLPGVKVQAEDIQAVVSSCRSHQYLLHLLHLWKNLNRAQDLAKGLAHSIRKLRQQGAPRTLLRSIKKIHRIISTSSIHKMYEKMFLKMIQDGSCFKTKAYNE</sequence>
<dbReference type="AlphaFoldDB" id="A0ABD0WI42"/>
<comment type="subcellular location">
    <subcellularLocation>
        <location evidence="1">Secreted</location>
    </subcellularLocation>
</comment>
<dbReference type="PRINTS" id="PR01975">
    <property type="entry name" value="TNFACTORR11B"/>
</dbReference>
<dbReference type="SUPFAM" id="SSF57586">
    <property type="entry name" value="TNF receptor-like"/>
    <property type="match status" value="2"/>
</dbReference>
<evidence type="ECO:0000256" key="1">
    <source>
        <dbReference type="ARBA" id="ARBA00004613"/>
    </source>
</evidence>
<evidence type="ECO:0000256" key="7">
    <source>
        <dbReference type="ARBA" id="ARBA00023180"/>
    </source>
</evidence>
<evidence type="ECO:0000256" key="8">
    <source>
        <dbReference type="PROSITE-ProRule" id="PRU00206"/>
    </source>
</evidence>
<name>A0ABD0WI42_UMBPY</name>
<keyword evidence="3" id="KW-0053">Apoptosis</keyword>
<feature type="disulfide bond" evidence="8">
    <location>
        <begin position="70"/>
        <end position="85"/>
    </location>
</feature>
<keyword evidence="5" id="KW-0677">Repeat</keyword>
<evidence type="ECO:0000256" key="2">
    <source>
        <dbReference type="ARBA" id="ARBA00022525"/>
    </source>
</evidence>
<organism evidence="11 12">
    <name type="scientific">Umbra pygmaea</name>
    <name type="common">Eastern mudminnow</name>
    <dbReference type="NCBI Taxonomy" id="75934"/>
    <lineage>
        <taxon>Eukaryota</taxon>
        <taxon>Metazoa</taxon>
        <taxon>Chordata</taxon>
        <taxon>Craniata</taxon>
        <taxon>Vertebrata</taxon>
        <taxon>Euteleostomi</taxon>
        <taxon>Actinopterygii</taxon>
        <taxon>Neopterygii</taxon>
        <taxon>Teleostei</taxon>
        <taxon>Protacanthopterygii</taxon>
        <taxon>Esociformes</taxon>
        <taxon>Umbridae</taxon>
        <taxon>Umbra</taxon>
    </lineage>
</organism>
<accession>A0ABD0WI42</accession>
<evidence type="ECO:0000256" key="4">
    <source>
        <dbReference type="ARBA" id="ARBA00022729"/>
    </source>
</evidence>
<dbReference type="PANTHER" id="PTHR23097:SF90">
    <property type="entry name" value="TUMOR NECROSIS FACTOR RECEPTOR SUPERFAMILY MEMBER 11B"/>
    <property type="match status" value="1"/>
</dbReference>
<keyword evidence="2" id="KW-0964">Secreted</keyword>